<sequence length="401" mass="43070">MPFTELLKSTDFSGLSHAYGPANDAAKQLAGLAGDTVDRRAAGAYLNGVVLHQSTPSAVTATVVELLLRSIEDPTLRDQLSVILGFVSDVADAPSDTGMPVDEDLSSILVVDGVDQREILVDLTRRGGLGGDEGEALLEVGMAWGFEEIFAHARSWWSQVDRFLAGCGGTQNGETSPSSLAIGAAGYALARLATLCEPSVLEATAERLRWLLTTMPAASSDGRPVLVRALGTFESPVEYLDDADRLSRIAAALSPLLKQDERALTLLARELERAADLEPLLERPEYRSVYLNLPNMIAQLTSANIAPELLVDAAIGCLRWTGQTGTGLYQTARFLPRVFPLRTDNQELDLLSPEQSRYLAALLAEGDLFEQFVSGPTGASFAAAGLPTTRRGCSRLIRRSR</sequence>
<protein>
    <submittedName>
        <fullName evidence="1">Uncharacterized protein</fullName>
    </submittedName>
</protein>
<dbReference type="EMBL" id="CP049863">
    <property type="protein sequence ID" value="QIK61965.1"/>
    <property type="molecule type" value="Genomic_DNA"/>
</dbReference>
<evidence type="ECO:0000313" key="2">
    <source>
        <dbReference type="Proteomes" id="UP000502677"/>
    </source>
</evidence>
<name>A0A6G7XBN0_9MICO</name>
<proteinExistence type="predicted"/>
<organism evidence="1 2">
    <name type="scientific">Leucobacter viscericola</name>
    <dbReference type="NCBI Taxonomy" id="2714935"/>
    <lineage>
        <taxon>Bacteria</taxon>
        <taxon>Bacillati</taxon>
        <taxon>Actinomycetota</taxon>
        <taxon>Actinomycetes</taxon>
        <taxon>Micrococcales</taxon>
        <taxon>Microbacteriaceae</taxon>
        <taxon>Leucobacter</taxon>
    </lineage>
</organism>
<reference evidence="1 2" key="1">
    <citation type="submission" date="2020-03" db="EMBL/GenBank/DDBJ databases">
        <title>Leucobacter sp. nov., isolated from beetles.</title>
        <authorList>
            <person name="Hyun D.-W."/>
            <person name="Bae J.-W."/>
        </authorList>
    </citation>
    <scope>NUCLEOTIDE SEQUENCE [LARGE SCALE GENOMIC DNA]</scope>
    <source>
        <strain evidence="1 2">HDW9C</strain>
    </source>
</reference>
<accession>A0A6G7XBN0</accession>
<dbReference type="Proteomes" id="UP000502677">
    <property type="component" value="Chromosome"/>
</dbReference>
<dbReference type="RefSeq" id="WP_166287687.1">
    <property type="nucleotide sequence ID" value="NZ_CP049863.1"/>
</dbReference>
<dbReference type="KEGG" id="lvi:G7068_01140"/>
<gene>
    <name evidence="1" type="ORF">G7068_01140</name>
</gene>
<dbReference type="AlphaFoldDB" id="A0A6G7XBN0"/>
<evidence type="ECO:0000313" key="1">
    <source>
        <dbReference type="EMBL" id="QIK61965.1"/>
    </source>
</evidence>
<keyword evidence="2" id="KW-1185">Reference proteome</keyword>